<dbReference type="Pfam" id="PF16198">
    <property type="entry name" value="TruB_C_2"/>
    <property type="match status" value="1"/>
</dbReference>
<evidence type="ECO:0000256" key="1">
    <source>
        <dbReference type="ARBA" id="ARBA00000385"/>
    </source>
</evidence>
<dbReference type="Gene3D" id="3.30.2350.10">
    <property type="entry name" value="Pseudouridine synthase"/>
    <property type="match status" value="1"/>
</dbReference>
<comment type="caution">
    <text evidence="9">The sequence shown here is derived from an EMBL/GenBank/DDBJ whole genome shotgun (WGS) entry which is preliminary data.</text>
</comment>
<feature type="domain" description="Pseudouridine synthase II N-terminal" evidence="6">
    <location>
        <begin position="30"/>
        <end position="177"/>
    </location>
</feature>
<dbReference type="Pfam" id="PF09157">
    <property type="entry name" value="TruB-C_2"/>
    <property type="match status" value="1"/>
</dbReference>
<evidence type="ECO:0000259" key="6">
    <source>
        <dbReference type="Pfam" id="PF01509"/>
    </source>
</evidence>
<dbReference type="InterPro" id="IPR002501">
    <property type="entry name" value="PsdUridine_synth_N"/>
</dbReference>
<dbReference type="GO" id="GO:0160148">
    <property type="term" value="F:tRNA pseudouridine(55) synthase activity"/>
    <property type="evidence" value="ECO:0007669"/>
    <property type="project" value="UniProtKB-EC"/>
</dbReference>
<evidence type="ECO:0000256" key="5">
    <source>
        <dbReference type="HAMAP-Rule" id="MF_01080"/>
    </source>
</evidence>
<gene>
    <name evidence="5" type="primary">truB</name>
    <name evidence="9" type="ORF">A7P85_04925</name>
</gene>
<keyword evidence="3 5" id="KW-0819">tRNA processing</keyword>
<dbReference type="GO" id="GO:0031119">
    <property type="term" value="P:tRNA pseudouridine synthesis"/>
    <property type="evidence" value="ECO:0007669"/>
    <property type="project" value="UniProtKB-UniRule"/>
</dbReference>
<feature type="domain" description="tRNA pseudouridylate synthase B C-terminal" evidence="8">
    <location>
        <begin position="178"/>
        <end position="235"/>
    </location>
</feature>
<dbReference type="EC" id="5.4.99.25" evidence="5"/>
<dbReference type="InterPro" id="IPR020103">
    <property type="entry name" value="PsdUridine_synth_cat_dom_sf"/>
</dbReference>
<dbReference type="SUPFAM" id="SSF55120">
    <property type="entry name" value="Pseudouridine synthase"/>
    <property type="match status" value="1"/>
</dbReference>
<comment type="function">
    <text evidence="5">Responsible for synthesis of pseudouridine from uracil-55 in the psi GC loop of transfer RNAs.</text>
</comment>
<evidence type="ECO:0000256" key="3">
    <source>
        <dbReference type="ARBA" id="ARBA00022694"/>
    </source>
</evidence>
<evidence type="ECO:0000259" key="7">
    <source>
        <dbReference type="Pfam" id="PF09157"/>
    </source>
</evidence>
<dbReference type="NCBIfam" id="TIGR00431">
    <property type="entry name" value="TruB"/>
    <property type="match status" value="1"/>
</dbReference>
<comment type="catalytic activity">
    <reaction evidence="1 5">
        <text>uridine(55) in tRNA = pseudouridine(55) in tRNA</text>
        <dbReference type="Rhea" id="RHEA:42532"/>
        <dbReference type="Rhea" id="RHEA-COMP:10101"/>
        <dbReference type="Rhea" id="RHEA-COMP:10102"/>
        <dbReference type="ChEBI" id="CHEBI:65314"/>
        <dbReference type="ChEBI" id="CHEBI:65315"/>
        <dbReference type="EC" id="5.4.99.25"/>
    </reaction>
</comment>
<dbReference type="EMBL" id="LXSF01000004">
    <property type="protein sequence ID" value="OAM16794.1"/>
    <property type="molecule type" value="Genomic_DNA"/>
</dbReference>
<dbReference type="FunFam" id="3.30.2350.10:FF:000011">
    <property type="entry name" value="tRNA pseudouridine synthase B"/>
    <property type="match status" value="1"/>
</dbReference>
<dbReference type="InterPro" id="IPR015240">
    <property type="entry name" value="tRNA_sdUridine_synth_fam1_C"/>
</dbReference>
<proteinExistence type="inferred from homology"/>
<evidence type="ECO:0000256" key="4">
    <source>
        <dbReference type="ARBA" id="ARBA00023235"/>
    </source>
</evidence>
<accession>A0A1A9REL8</accession>
<dbReference type="InterPro" id="IPR032819">
    <property type="entry name" value="TruB_C"/>
</dbReference>
<evidence type="ECO:0000259" key="8">
    <source>
        <dbReference type="Pfam" id="PF16198"/>
    </source>
</evidence>
<dbReference type="HAMAP" id="MF_01080">
    <property type="entry name" value="TruB_bact"/>
    <property type="match status" value="1"/>
</dbReference>
<dbReference type="GO" id="GO:1990481">
    <property type="term" value="P:mRNA pseudouridine synthesis"/>
    <property type="evidence" value="ECO:0007669"/>
    <property type="project" value="TreeGrafter"/>
</dbReference>
<dbReference type="InterPro" id="IPR014780">
    <property type="entry name" value="tRNA_psdUridine_synth_TruB"/>
</dbReference>
<dbReference type="GO" id="GO:0003723">
    <property type="term" value="F:RNA binding"/>
    <property type="evidence" value="ECO:0007669"/>
    <property type="project" value="InterPro"/>
</dbReference>
<dbReference type="AlphaFoldDB" id="A0A1A9REL8"/>
<dbReference type="PANTHER" id="PTHR13767">
    <property type="entry name" value="TRNA-PSEUDOURIDINE SYNTHASE"/>
    <property type="match status" value="1"/>
</dbReference>
<name>A0A1A9REL8_EIKCO</name>
<feature type="domain" description="tRNA pseudouridine synthase II TruB subfamily 1 C-terminal" evidence="7">
    <location>
        <begin position="245"/>
        <end position="294"/>
    </location>
</feature>
<protein>
    <recommendedName>
        <fullName evidence="5">tRNA pseudouridine synthase B</fullName>
        <ecNumber evidence="5">5.4.99.25</ecNumber>
    </recommendedName>
    <alternativeName>
        <fullName evidence="5">tRNA pseudouridine(55) synthase</fullName>
        <shortName evidence="5">Psi55 synthase</shortName>
    </alternativeName>
    <alternativeName>
        <fullName evidence="5">tRNA pseudouridylate synthase</fullName>
    </alternativeName>
    <alternativeName>
        <fullName evidence="5">tRNA-uridine isomerase</fullName>
    </alternativeName>
</protein>
<sequence>MKPQKRPLDGVLLLDKATGLSSNSALQQARRLYRAEKAGHTGVLDPMATGLLPVCFGQATKFAQYLLDADKAYIATLRLGQATDTGDAEGNIIATSHTEISQAEFQVACRQHLGAQQQLPPMYSALKHQGKPLYQYARQGIDIQRQPRNIHIHYIQILRFQFPEAQISVQCSKGTYIRTLAEDIAKSAHTLAHLTALRRTATAGFQIEHSHSIESLTALTEEQRDALLLPCDALVQHLPQHTAGEPTIRALRFGQTPAAPPELPENTPLRIYAANGEFIGLVTSQQGYLKALRLMSTQAD</sequence>
<evidence type="ECO:0000313" key="9">
    <source>
        <dbReference type="EMBL" id="OAM16794.1"/>
    </source>
</evidence>
<evidence type="ECO:0000313" key="10">
    <source>
        <dbReference type="Proteomes" id="UP000078003"/>
    </source>
</evidence>
<dbReference type="CDD" id="cd02573">
    <property type="entry name" value="PseudoU_synth_EcTruB"/>
    <property type="match status" value="1"/>
</dbReference>
<dbReference type="PANTHER" id="PTHR13767:SF2">
    <property type="entry name" value="PSEUDOURIDYLATE SYNTHASE TRUB1"/>
    <property type="match status" value="1"/>
</dbReference>
<reference evidence="10" key="1">
    <citation type="submission" date="2016-05" db="EMBL/GenBank/DDBJ databases">
        <title>Draft genome of Corynebacterium afermentans subsp. afermentans LCDC 88199T.</title>
        <authorList>
            <person name="Bernier A.-M."/>
            <person name="Bernard K."/>
        </authorList>
    </citation>
    <scope>NUCLEOTIDE SEQUENCE [LARGE SCALE GENOMIC DNA]</scope>
    <source>
        <strain evidence="10">NML01-0328</strain>
    </source>
</reference>
<comment type="similarity">
    <text evidence="2 5">Belongs to the pseudouridine synthase TruB family. Type 1 subfamily.</text>
</comment>
<dbReference type="RefSeq" id="WP_064104338.1">
    <property type="nucleotide sequence ID" value="NZ_LXSF01000004.1"/>
</dbReference>
<evidence type="ECO:0000256" key="2">
    <source>
        <dbReference type="ARBA" id="ARBA00005642"/>
    </source>
</evidence>
<feature type="active site" description="Nucleophile" evidence="5">
    <location>
        <position position="45"/>
    </location>
</feature>
<organism evidence="9 10">
    <name type="scientific">Eikenella corrodens</name>
    <dbReference type="NCBI Taxonomy" id="539"/>
    <lineage>
        <taxon>Bacteria</taxon>
        <taxon>Pseudomonadati</taxon>
        <taxon>Pseudomonadota</taxon>
        <taxon>Betaproteobacteria</taxon>
        <taxon>Neisseriales</taxon>
        <taxon>Neisseriaceae</taxon>
        <taxon>Eikenella</taxon>
    </lineage>
</organism>
<dbReference type="Proteomes" id="UP000078003">
    <property type="component" value="Unassembled WGS sequence"/>
</dbReference>
<keyword evidence="4 5" id="KW-0413">Isomerase</keyword>
<dbReference type="Pfam" id="PF01509">
    <property type="entry name" value="TruB_N"/>
    <property type="match status" value="1"/>
</dbReference>